<accession>A0ABW4AIW2</accession>
<protein>
    <recommendedName>
        <fullName evidence="4">DUF4436 domain-containing protein</fullName>
    </recommendedName>
</protein>
<evidence type="ECO:0000313" key="2">
    <source>
        <dbReference type="EMBL" id="MFD1370645.1"/>
    </source>
</evidence>
<proteinExistence type="predicted"/>
<evidence type="ECO:0000313" key="3">
    <source>
        <dbReference type="Proteomes" id="UP001597183"/>
    </source>
</evidence>
<keyword evidence="1" id="KW-0812">Transmembrane</keyword>
<feature type="transmembrane region" description="Helical" evidence="1">
    <location>
        <begin position="177"/>
        <end position="198"/>
    </location>
</feature>
<feature type="transmembrane region" description="Helical" evidence="1">
    <location>
        <begin position="210"/>
        <end position="230"/>
    </location>
</feature>
<organism evidence="2 3">
    <name type="scientific">Actinoplanes sichuanensis</name>
    <dbReference type="NCBI Taxonomy" id="512349"/>
    <lineage>
        <taxon>Bacteria</taxon>
        <taxon>Bacillati</taxon>
        <taxon>Actinomycetota</taxon>
        <taxon>Actinomycetes</taxon>
        <taxon>Micromonosporales</taxon>
        <taxon>Micromonosporaceae</taxon>
        <taxon>Actinoplanes</taxon>
    </lineage>
</organism>
<keyword evidence="3" id="KW-1185">Reference proteome</keyword>
<reference evidence="3" key="1">
    <citation type="journal article" date="2019" name="Int. J. Syst. Evol. Microbiol.">
        <title>The Global Catalogue of Microorganisms (GCM) 10K type strain sequencing project: providing services to taxonomists for standard genome sequencing and annotation.</title>
        <authorList>
            <consortium name="The Broad Institute Genomics Platform"/>
            <consortium name="The Broad Institute Genome Sequencing Center for Infectious Disease"/>
            <person name="Wu L."/>
            <person name="Ma J."/>
        </authorList>
    </citation>
    <scope>NUCLEOTIDE SEQUENCE [LARGE SCALE GENOMIC DNA]</scope>
    <source>
        <strain evidence="3">CCM 7526</strain>
    </source>
</reference>
<sequence>MRVLSKLLTTIWILAFLALIAGFVAYTPLARQYADDHLYVVDNKQTIAVTTSAGEALSLGVRIPSAVSGLWASPDGMTLTFAGQQPIILMQPKPQTWGDEITTNLKDITDDQTATGRYFVPEVSGPTVLDGKITGTVVRPVGGLVQFHNEQTIIDVPVKITVDPAGTTRTSGDRLTLLVYGMLAAAGVMALCALAMIVTGLRKNGLKNAGGGLVSGVFFTAVFAGVAYVAEKFAVPDVSDVDVLGALPMSPIQFIGCVGAAVFLTLFGLALGADDDGRPDSLEPAPAIQEDAR</sequence>
<comment type="caution">
    <text evidence="2">The sequence shown here is derived from an EMBL/GenBank/DDBJ whole genome shotgun (WGS) entry which is preliminary data.</text>
</comment>
<dbReference type="RefSeq" id="WP_317793591.1">
    <property type="nucleotide sequence ID" value="NZ_AP028461.1"/>
</dbReference>
<evidence type="ECO:0000256" key="1">
    <source>
        <dbReference type="SAM" id="Phobius"/>
    </source>
</evidence>
<feature type="transmembrane region" description="Helical" evidence="1">
    <location>
        <begin position="250"/>
        <end position="271"/>
    </location>
</feature>
<dbReference type="EMBL" id="JBHTMK010000044">
    <property type="protein sequence ID" value="MFD1370645.1"/>
    <property type="molecule type" value="Genomic_DNA"/>
</dbReference>
<keyword evidence="1" id="KW-0472">Membrane</keyword>
<gene>
    <name evidence="2" type="ORF">ACFQ5G_35360</name>
</gene>
<dbReference type="Proteomes" id="UP001597183">
    <property type="component" value="Unassembled WGS sequence"/>
</dbReference>
<name>A0ABW4AIW2_9ACTN</name>
<evidence type="ECO:0008006" key="4">
    <source>
        <dbReference type="Google" id="ProtNLM"/>
    </source>
</evidence>
<keyword evidence="1" id="KW-1133">Transmembrane helix</keyword>